<comment type="caution">
    <text evidence="1">The sequence shown here is derived from an EMBL/GenBank/DDBJ whole genome shotgun (WGS) entry which is preliminary data.</text>
</comment>
<sequence>MQNGGAIYVYSTDVNLQVKQCSFKSCATTFGIAGALYFYNPSDTSGEFELSDSFFVGCFAPMYGGSVRVSYPNVLTITNCVVLDSSSYYNSGGGFHLTNIPSSTSNIVSNCLFENCKQAESAEPTYGGGAVCLSFCAPMSLTYLQFRGCSANTTTGHDVFVEFGQFDPNFVKFCETDSPGEGRFVVRNPDDQSYADFNDLLAKPARVIAVTELSETHSSLDATFTLTLSNSITGDVLIVLSNEGGSRSPMSGQAPDIGRVLKFTFSDTDTSTFTGPVGETKLFQGDLSDYKIVTKLLNGHLFSDKYVKSSSCELDSSGMAVDISFAGLKIPSGAYTITLNGTVTLSVTLTLDESGESTGTVKRSIGKMADELKENVMYVVTSVTSQDSPNPLIAPGGRFTVPTIPPILKASCRVGSGTDHAWIQLTGLNITAGTYSVTVKNVAFSFEVTFSDQKDENGQKQSSEASVRLFGDGSMLTFDTEYTLENVTDSALNSVDLCEMIVTFSTPHATDRIIGIGTMDFTGNQKDEVSVSLSGADLANAEYIIEISPSNLLNDKTMSFAFSDQSGKVVGSVYSADGDAVHFEFGETYEIVSITRPNNQPILLFDTLTFFVPTEPARIESSSSVLNGPKTKVIVTFTGRELFSATLTVKVKNPNTNREFTSSLSFVDSTSCTVTFPAGQTESETALAFGGSYDVVSIESSDGSKSFVVNSGVQIKVPSAPIIDSITSDLSPNCTHFSISFSGNSLPTSGTLVASISASISLDLSYENGKWTTGWLTNGTNGMMMNTSYSVSKVACGDDEMILNVMTFTTALGPTLSSIPTVSLKDDDLNSVVVSLDGHRMPVSSVVPLFDLIVVESGGSTEEIEIGVWFSSRSVGSGEVEVYKSGKLKYLTSYSVVGMSSSVVSVSIPSAVTFTTPAAPTRVKSATCDLDTETGKSAEIVLNGVSFPQSKPFTLTVFELDDSKVRTGSAIELSSSFETDGSSTLHTLSCLIYANTDKKLTYGKWYEVSKLDISSVKTIVDDLARLVVPPEPSRLTTVTLPPVYSETDTEVSMTLSGIKLTDSFSVILKSNQSETPINVSVTFSAGSSGDLKGILYSKLNPSSVNMTYDTKYEIVSMEDSSKKSVFVEDGLSFTTMKEPSRVVSVWISGYENDEKEAILSIDGRELDVLKKYSVSLLPGNVVVEMEYAEGKWEGGVGVRGSDETGTGVIFGETYTVDSVVISGTLTSVHCDDISFEVKMEPARLINAALTPNDGMNISTLTLTTRQLVSNQKYTVALTGTPITQSNSDSVHTLDFEVDGAPSITTELSLYPVATLRFNHLYKVTSMKLKSSSTPIFMESEACSFSTPAEPTRIVDGDGRLNSQRTEVVVTLTGLALKAGWYSFTLTHPIAGNSRIITGSLSSNGFIECSHTVEASNANRLMFGETYTITSATLNTEPILFDSDIHIRIPDQPVVTDASFTFKNSLNTTCAVTLTGSDLNLDGNYLVALSDGPTLTISFNEKKQAVSPILLIGRAGTLQFNTTYYVLSIKKDGDETDVVRVDGAVSFETGLKPTTLTVIVDEKTGSNDPNCGDSVNPCSSVDAAHEIASVLSVWKVTLKVVKSVAQSQPWLVSIDGSLFITNDQIGVPTLRIASSASMDEKDGMIVVDGGILEIRDISVLIENGSDSFVFVFGRESTIFLMSSSITGLESTGNSDEDEDVCSWSSGIVRLVNCTTLVDNAKLTHHSQGAINMDGGSLTVESSSFHDNTPNYNHFPSLRRNIFCTGSATIKIESLSSGDGSKDHPSPWISLNDCSMTGEDAKPDTPLFIPTLSTDSKSTLNKTNKAFWIEMKGSTLIPCGLYLEIVEVTKECHRYALTPNKPGLH</sequence>
<organism evidence="1 2">
    <name type="scientific">Blattamonas nauphoetae</name>
    <dbReference type="NCBI Taxonomy" id="2049346"/>
    <lineage>
        <taxon>Eukaryota</taxon>
        <taxon>Metamonada</taxon>
        <taxon>Preaxostyla</taxon>
        <taxon>Oxymonadida</taxon>
        <taxon>Blattamonas</taxon>
    </lineage>
</organism>
<dbReference type="EMBL" id="JARBJD010000052">
    <property type="protein sequence ID" value="KAK2956750.1"/>
    <property type="molecule type" value="Genomic_DNA"/>
</dbReference>
<proteinExistence type="predicted"/>
<name>A0ABQ9XZ30_9EUKA</name>
<accession>A0ABQ9XZ30</accession>
<evidence type="ECO:0000313" key="2">
    <source>
        <dbReference type="Proteomes" id="UP001281761"/>
    </source>
</evidence>
<gene>
    <name evidence="1" type="ORF">BLNAU_8203</name>
</gene>
<dbReference type="SUPFAM" id="SSF51126">
    <property type="entry name" value="Pectin lyase-like"/>
    <property type="match status" value="2"/>
</dbReference>
<evidence type="ECO:0000313" key="1">
    <source>
        <dbReference type="EMBL" id="KAK2956750.1"/>
    </source>
</evidence>
<dbReference type="InterPro" id="IPR011050">
    <property type="entry name" value="Pectin_lyase_fold/virulence"/>
</dbReference>
<protein>
    <submittedName>
        <fullName evidence="1">Uncharacterized protein</fullName>
    </submittedName>
</protein>
<keyword evidence="2" id="KW-1185">Reference proteome</keyword>
<reference evidence="1 2" key="1">
    <citation type="journal article" date="2022" name="bioRxiv">
        <title>Genomics of Preaxostyla Flagellates Illuminates Evolutionary Transitions and the Path Towards Mitochondrial Loss.</title>
        <authorList>
            <person name="Novak L.V.F."/>
            <person name="Treitli S.C."/>
            <person name="Pyrih J."/>
            <person name="Halakuc P."/>
            <person name="Pipaliya S.V."/>
            <person name="Vacek V."/>
            <person name="Brzon O."/>
            <person name="Soukal P."/>
            <person name="Eme L."/>
            <person name="Dacks J.B."/>
            <person name="Karnkowska A."/>
            <person name="Elias M."/>
            <person name="Hampl V."/>
        </authorList>
    </citation>
    <scope>NUCLEOTIDE SEQUENCE [LARGE SCALE GENOMIC DNA]</scope>
    <source>
        <strain evidence="1">NAU3</strain>
        <tissue evidence="1">Gut</tissue>
    </source>
</reference>
<dbReference type="Proteomes" id="UP001281761">
    <property type="component" value="Unassembled WGS sequence"/>
</dbReference>